<feature type="domain" description="Transcription factor zinc-finger" evidence="1">
    <location>
        <begin position="2"/>
        <end position="44"/>
    </location>
</feature>
<name>A0A1H2HY50_9GAMM</name>
<proteinExistence type="predicted"/>
<keyword evidence="3" id="KW-1185">Reference proteome</keyword>
<dbReference type="EMBL" id="LT629787">
    <property type="protein sequence ID" value="SDU36810.1"/>
    <property type="molecule type" value="Genomic_DNA"/>
</dbReference>
<dbReference type="AlphaFoldDB" id="A0A1H2HY50"/>
<dbReference type="STRING" id="1434072.SAMN05216210_3405"/>
<dbReference type="Proteomes" id="UP000243924">
    <property type="component" value="Chromosome I"/>
</dbReference>
<evidence type="ECO:0000259" key="1">
    <source>
        <dbReference type="Pfam" id="PF13453"/>
    </source>
</evidence>
<dbReference type="RefSeq" id="WP_092389228.1">
    <property type="nucleotide sequence ID" value="NZ_LT629787.1"/>
</dbReference>
<reference evidence="3" key="1">
    <citation type="submission" date="2016-10" db="EMBL/GenBank/DDBJ databases">
        <authorList>
            <person name="Varghese N."/>
            <person name="Submissions S."/>
        </authorList>
    </citation>
    <scope>NUCLEOTIDE SEQUENCE [LARGE SCALE GENOMIC DNA]</scope>
    <source>
        <strain evidence="3">CECT 8338</strain>
    </source>
</reference>
<organism evidence="2 3">
    <name type="scientific">Halopseudomonas salegens</name>
    <dbReference type="NCBI Taxonomy" id="1434072"/>
    <lineage>
        <taxon>Bacteria</taxon>
        <taxon>Pseudomonadati</taxon>
        <taxon>Pseudomonadota</taxon>
        <taxon>Gammaproteobacteria</taxon>
        <taxon>Pseudomonadales</taxon>
        <taxon>Pseudomonadaceae</taxon>
        <taxon>Halopseudomonas</taxon>
    </lineage>
</organism>
<accession>A0A1H2HY50</accession>
<gene>
    <name evidence="2" type="ORF">SAMN05216210_3405</name>
</gene>
<dbReference type="OrthoDB" id="9814037at2"/>
<protein>
    <submittedName>
        <fullName evidence="2">Zn-finger domain-containing nucleic acid-binding protein</fullName>
    </submittedName>
</protein>
<dbReference type="Pfam" id="PF13453">
    <property type="entry name" value="Zn_ribbon_TFIIB"/>
    <property type="match status" value="1"/>
</dbReference>
<dbReference type="InterPro" id="IPR027392">
    <property type="entry name" value="TF_Znf"/>
</dbReference>
<evidence type="ECO:0000313" key="3">
    <source>
        <dbReference type="Proteomes" id="UP000243924"/>
    </source>
</evidence>
<sequence length="179" mass="20512">MKCTSCKAGKLIPSFLEPQFRCHTCNHCGGNWILIEDYIAWKERHPEFEFNADNIESIDSEDTSKALLCPVTGGIMSKFRISKDSPHRLDYSPRVGGVWLDKGEWELLVAEGLAGSLNAILTEQWQHKVKLDSARDAMAALYRNKFGDVDYEKAVQIRDWLDAHEHKDELRRFIMSPQS</sequence>
<evidence type="ECO:0000313" key="2">
    <source>
        <dbReference type="EMBL" id="SDU36810.1"/>
    </source>
</evidence>